<accession>A0ACB6ZHU5</accession>
<keyword evidence="2" id="KW-1185">Reference proteome</keyword>
<gene>
    <name evidence="1" type="ORF">BDM02DRAFT_3114087</name>
</gene>
<sequence>MILEAGVSRVGDVFQLDPPEFNRYPFPIVLPGSALVPCLWNPDEISGIASDDGSFGDLLGRDLEVVRFPLSCTISAGPSLVLDRGLSRFPTSSRTLNSSGLAERSTRTRAWWYSHNVPFISRPPVAEAMRVLGVSILRHIDPRPARIGRSWSIAQGRFPIAGSRPCIGIGGVT</sequence>
<protein>
    <submittedName>
        <fullName evidence="1">Uncharacterized protein</fullName>
    </submittedName>
</protein>
<dbReference type="EMBL" id="MU118001">
    <property type="protein sequence ID" value="KAF9649167.1"/>
    <property type="molecule type" value="Genomic_DNA"/>
</dbReference>
<reference evidence="1" key="1">
    <citation type="submission" date="2019-10" db="EMBL/GenBank/DDBJ databases">
        <authorList>
            <consortium name="DOE Joint Genome Institute"/>
            <person name="Kuo A."/>
            <person name="Miyauchi S."/>
            <person name="Kiss E."/>
            <person name="Drula E."/>
            <person name="Kohler A."/>
            <person name="Sanchez-Garcia M."/>
            <person name="Andreopoulos B."/>
            <person name="Barry K.W."/>
            <person name="Bonito G."/>
            <person name="Buee M."/>
            <person name="Carver A."/>
            <person name="Chen C."/>
            <person name="Cichocki N."/>
            <person name="Clum A."/>
            <person name="Culley D."/>
            <person name="Crous P.W."/>
            <person name="Fauchery L."/>
            <person name="Girlanda M."/>
            <person name="Hayes R."/>
            <person name="Keri Z."/>
            <person name="Labutti K."/>
            <person name="Lipzen A."/>
            <person name="Lombard V."/>
            <person name="Magnuson J."/>
            <person name="Maillard F."/>
            <person name="Morin E."/>
            <person name="Murat C."/>
            <person name="Nolan M."/>
            <person name="Ohm R."/>
            <person name="Pangilinan J."/>
            <person name="Pereira M."/>
            <person name="Perotto S."/>
            <person name="Peter M."/>
            <person name="Riley R."/>
            <person name="Sitrit Y."/>
            <person name="Stielow B."/>
            <person name="Szollosi G."/>
            <person name="Zifcakova L."/>
            <person name="Stursova M."/>
            <person name="Spatafora J.W."/>
            <person name="Tedersoo L."/>
            <person name="Vaario L.-M."/>
            <person name="Yamada A."/>
            <person name="Yan M."/>
            <person name="Wang P."/>
            <person name="Xu J."/>
            <person name="Bruns T."/>
            <person name="Baldrian P."/>
            <person name="Vilgalys R."/>
            <person name="Henrissat B."/>
            <person name="Grigoriev I.V."/>
            <person name="Hibbett D."/>
            <person name="Nagy L.G."/>
            <person name="Martin F.M."/>
        </authorList>
    </citation>
    <scope>NUCLEOTIDE SEQUENCE</scope>
    <source>
        <strain evidence="1">P2</strain>
    </source>
</reference>
<comment type="caution">
    <text evidence="1">The sequence shown here is derived from an EMBL/GenBank/DDBJ whole genome shotgun (WGS) entry which is preliminary data.</text>
</comment>
<name>A0ACB6ZHU5_THEGA</name>
<evidence type="ECO:0000313" key="2">
    <source>
        <dbReference type="Proteomes" id="UP000886501"/>
    </source>
</evidence>
<proteinExistence type="predicted"/>
<dbReference type="Proteomes" id="UP000886501">
    <property type="component" value="Unassembled WGS sequence"/>
</dbReference>
<organism evidence="1 2">
    <name type="scientific">Thelephora ganbajun</name>
    <name type="common">Ganba fungus</name>
    <dbReference type="NCBI Taxonomy" id="370292"/>
    <lineage>
        <taxon>Eukaryota</taxon>
        <taxon>Fungi</taxon>
        <taxon>Dikarya</taxon>
        <taxon>Basidiomycota</taxon>
        <taxon>Agaricomycotina</taxon>
        <taxon>Agaricomycetes</taxon>
        <taxon>Thelephorales</taxon>
        <taxon>Thelephoraceae</taxon>
        <taxon>Thelephora</taxon>
    </lineage>
</organism>
<evidence type="ECO:0000313" key="1">
    <source>
        <dbReference type="EMBL" id="KAF9649167.1"/>
    </source>
</evidence>
<reference evidence="1" key="2">
    <citation type="journal article" date="2020" name="Nat. Commun.">
        <title>Large-scale genome sequencing of mycorrhizal fungi provides insights into the early evolution of symbiotic traits.</title>
        <authorList>
            <person name="Miyauchi S."/>
            <person name="Kiss E."/>
            <person name="Kuo A."/>
            <person name="Drula E."/>
            <person name="Kohler A."/>
            <person name="Sanchez-Garcia M."/>
            <person name="Morin E."/>
            <person name="Andreopoulos B."/>
            <person name="Barry K.W."/>
            <person name="Bonito G."/>
            <person name="Buee M."/>
            <person name="Carver A."/>
            <person name="Chen C."/>
            <person name="Cichocki N."/>
            <person name="Clum A."/>
            <person name="Culley D."/>
            <person name="Crous P.W."/>
            <person name="Fauchery L."/>
            <person name="Girlanda M."/>
            <person name="Hayes R.D."/>
            <person name="Keri Z."/>
            <person name="LaButti K."/>
            <person name="Lipzen A."/>
            <person name="Lombard V."/>
            <person name="Magnuson J."/>
            <person name="Maillard F."/>
            <person name="Murat C."/>
            <person name="Nolan M."/>
            <person name="Ohm R.A."/>
            <person name="Pangilinan J."/>
            <person name="Pereira M.F."/>
            <person name="Perotto S."/>
            <person name="Peter M."/>
            <person name="Pfister S."/>
            <person name="Riley R."/>
            <person name="Sitrit Y."/>
            <person name="Stielow J.B."/>
            <person name="Szollosi G."/>
            <person name="Zifcakova L."/>
            <person name="Stursova M."/>
            <person name="Spatafora J.W."/>
            <person name="Tedersoo L."/>
            <person name="Vaario L.M."/>
            <person name="Yamada A."/>
            <person name="Yan M."/>
            <person name="Wang P."/>
            <person name="Xu J."/>
            <person name="Bruns T."/>
            <person name="Baldrian P."/>
            <person name="Vilgalys R."/>
            <person name="Dunand C."/>
            <person name="Henrissat B."/>
            <person name="Grigoriev I.V."/>
            <person name="Hibbett D."/>
            <person name="Nagy L.G."/>
            <person name="Martin F.M."/>
        </authorList>
    </citation>
    <scope>NUCLEOTIDE SEQUENCE</scope>
    <source>
        <strain evidence="1">P2</strain>
    </source>
</reference>